<dbReference type="InterPro" id="IPR036322">
    <property type="entry name" value="WD40_repeat_dom_sf"/>
</dbReference>
<keyword evidence="1 3" id="KW-0853">WD repeat</keyword>
<dbReference type="SMART" id="SM00320">
    <property type="entry name" value="WD40"/>
    <property type="match status" value="5"/>
</dbReference>
<evidence type="ECO:0000313" key="5">
    <source>
        <dbReference type="Proteomes" id="UP000639772"/>
    </source>
</evidence>
<dbReference type="GO" id="GO:0043161">
    <property type="term" value="P:proteasome-mediated ubiquitin-dependent protein catabolic process"/>
    <property type="evidence" value="ECO:0007669"/>
    <property type="project" value="TreeGrafter"/>
</dbReference>
<dbReference type="GO" id="GO:0080008">
    <property type="term" value="C:Cul4-RING E3 ubiquitin ligase complex"/>
    <property type="evidence" value="ECO:0007669"/>
    <property type="project" value="TreeGrafter"/>
</dbReference>
<comment type="caution">
    <text evidence="4">The sequence shown here is derived from an EMBL/GenBank/DDBJ whole genome shotgun (WGS) entry which is preliminary data.</text>
</comment>
<dbReference type="AlphaFoldDB" id="A0A835R757"/>
<evidence type="ECO:0000256" key="1">
    <source>
        <dbReference type="ARBA" id="ARBA00022574"/>
    </source>
</evidence>
<name>A0A835R757_VANPL</name>
<dbReference type="InterPro" id="IPR015943">
    <property type="entry name" value="WD40/YVTN_repeat-like_dom_sf"/>
</dbReference>
<dbReference type="Pfam" id="PF00400">
    <property type="entry name" value="WD40"/>
    <property type="match status" value="5"/>
</dbReference>
<evidence type="ECO:0008006" key="6">
    <source>
        <dbReference type="Google" id="ProtNLM"/>
    </source>
</evidence>
<protein>
    <recommendedName>
        <fullName evidence="6">LEC14B homolog</fullName>
    </recommendedName>
</protein>
<dbReference type="Proteomes" id="UP000639772">
    <property type="component" value="Unassembled WGS sequence"/>
</dbReference>
<feature type="repeat" description="WD" evidence="3">
    <location>
        <begin position="239"/>
        <end position="271"/>
    </location>
</feature>
<keyword evidence="2" id="KW-0677">Repeat</keyword>
<dbReference type="PANTHER" id="PTHR19847:SF7">
    <property type="entry name" value="DDB1- AND CUL4-ASSOCIATED FACTOR 11"/>
    <property type="match status" value="1"/>
</dbReference>
<dbReference type="OrthoDB" id="63070at2759"/>
<dbReference type="PANTHER" id="PTHR19847">
    <property type="entry name" value="DDB1- AND CUL4-ASSOCIATED FACTOR 11"/>
    <property type="match status" value="1"/>
</dbReference>
<sequence>MQVQFYVMNHMAIQEVHVDLDFSSLGDGMYSFGIFSVKFSTDGRELVAGSSDDSIYVYDLEANKLLYRFPAHTSDVNTVTFADETGHLIYSGSDDNLCKVWDRRCMIRKDQAAGVLIGHLEGITFIDSRGDGRYFISNGKDQALKLWDIRKMSSGANCSMPMKSNWDYRWMEYPRHARNLCHPHDQSLTTYRGHSVLQTLIRCYFSPAHSTGQRYIYTGSHDNCVYIYDVVSGAQIAKLDCHQMPVRDCSWHPFYPTLVSSSWDGLVARWEFPGKDDVPPLSKNLGSLEDQMIRSIYL</sequence>
<dbReference type="EMBL" id="JADCNM010000005">
    <property type="protein sequence ID" value="KAG0483434.1"/>
    <property type="molecule type" value="Genomic_DNA"/>
</dbReference>
<evidence type="ECO:0000256" key="3">
    <source>
        <dbReference type="PROSITE-ProRule" id="PRU00221"/>
    </source>
</evidence>
<dbReference type="SUPFAM" id="SSF50978">
    <property type="entry name" value="WD40 repeat-like"/>
    <property type="match status" value="1"/>
</dbReference>
<dbReference type="FunFam" id="2.130.10.10:FF:001117">
    <property type="entry name" value="DDB1 and CUL4-associated factor 11"/>
    <property type="match status" value="1"/>
</dbReference>
<evidence type="ECO:0000313" key="4">
    <source>
        <dbReference type="EMBL" id="KAG0483434.1"/>
    </source>
</evidence>
<proteinExistence type="predicted"/>
<dbReference type="InterPro" id="IPR001680">
    <property type="entry name" value="WD40_rpt"/>
</dbReference>
<dbReference type="InterPro" id="IPR051859">
    <property type="entry name" value="DCAF"/>
</dbReference>
<dbReference type="InterPro" id="IPR020472">
    <property type="entry name" value="WD40_PAC1"/>
</dbReference>
<dbReference type="Gene3D" id="2.130.10.10">
    <property type="entry name" value="YVTN repeat-like/Quinoprotein amine dehydrogenase"/>
    <property type="match status" value="2"/>
</dbReference>
<dbReference type="PRINTS" id="PR00320">
    <property type="entry name" value="GPROTEINBRPT"/>
</dbReference>
<dbReference type="FunFam" id="2.130.10.10:FF:000492">
    <property type="entry name" value="LEC14B homolog isoform X2"/>
    <property type="match status" value="1"/>
</dbReference>
<gene>
    <name evidence="4" type="ORF">HPP92_011518</name>
</gene>
<evidence type="ECO:0000256" key="2">
    <source>
        <dbReference type="ARBA" id="ARBA00022737"/>
    </source>
</evidence>
<dbReference type="PROSITE" id="PS50082">
    <property type="entry name" value="WD_REPEATS_2"/>
    <property type="match status" value="4"/>
</dbReference>
<dbReference type="PROSITE" id="PS50294">
    <property type="entry name" value="WD_REPEATS_REGION"/>
    <property type="match status" value="2"/>
</dbReference>
<feature type="repeat" description="WD" evidence="3">
    <location>
        <begin position="34"/>
        <end position="68"/>
    </location>
</feature>
<feature type="repeat" description="WD" evidence="3">
    <location>
        <begin position="116"/>
        <end position="157"/>
    </location>
</feature>
<feature type="repeat" description="WD" evidence="3">
    <location>
        <begin position="69"/>
        <end position="102"/>
    </location>
</feature>
<reference evidence="4 5" key="1">
    <citation type="journal article" date="2020" name="Nat. Food">
        <title>A phased Vanilla planifolia genome enables genetic improvement of flavour and production.</title>
        <authorList>
            <person name="Hasing T."/>
            <person name="Tang H."/>
            <person name="Brym M."/>
            <person name="Khazi F."/>
            <person name="Huang T."/>
            <person name="Chambers A.H."/>
        </authorList>
    </citation>
    <scope>NUCLEOTIDE SEQUENCE [LARGE SCALE GENOMIC DNA]</scope>
    <source>
        <tissue evidence="4">Leaf</tissue>
    </source>
</reference>
<organism evidence="4 5">
    <name type="scientific">Vanilla planifolia</name>
    <name type="common">Vanilla</name>
    <dbReference type="NCBI Taxonomy" id="51239"/>
    <lineage>
        <taxon>Eukaryota</taxon>
        <taxon>Viridiplantae</taxon>
        <taxon>Streptophyta</taxon>
        <taxon>Embryophyta</taxon>
        <taxon>Tracheophyta</taxon>
        <taxon>Spermatophyta</taxon>
        <taxon>Magnoliopsida</taxon>
        <taxon>Liliopsida</taxon>
        <taxon>Asparagales</taxon>
        <taxon>Orchidaceae</taxon>
        <taxon>Vanilloideae</taxon>
        <taxon>Vanilleae</taxon>
        <taxon>Vanilla</taxon>
    </lineage>
</organism>
<accession>A0A835R757</accession>